<proteinExistence type="predicted"/>
<gene>
    <name evidence="1" type="ORF">SAMN06297397_3065</name>
</gene>
<name>A0AC61PQC6_9FIRM</name>
<evidence type="ECO:0000313" key="1">
    <source>
        <dbReference type="EMBL" id="SMC90498.1"/>
    </source>
</evidence>
<evidence type="ECO:0000313" key="2">
    <source>
        <dbReference type="Proteomes" id="UP000192328"/>
    </source>
</evidence>
<keyword evidence="2" id="KW-1185">Reference proteome</keyword>
<reference evidence="1" key="1">
    <citation type="submission" date="2017-04" db="EMBL/GenBank/DDBJ databases">
        <authorList>
            <person name="Varghese N."/>
            <person name="Submissions S."/>
        </authorList>
    </citation>
    <scope>NUCLEOTIDE SEQUENCE</scope>
    <source>
        <strain evidence="1">WTE2008</strain>
    </source>
</reference>
<sequence length="60" mass="7232">MSERLSDKLAKDWTDEIPDEEEERPSPYEKTYRDGTAVNECWDADREWPPREEKTSREDL</sequence>
<organism evidence="1 2">
    <name type="scientific">Aristaeella lactis</name>
    <dbReference type="NCBI Taxonomy" id="3046383"/>
    <lineage>
        <taxon>Bacteria</taxon>
        <taxon>Bacillati</taxon>
        <taxon>Bacillota</taxon>
        <taxon>Clostridia</taxon>
        <taxon>Eubacteriales</taxon>
        <taxon>Aristaeellaceae</taxon>
        <taxon>Aristaeella</taxon>
    </lineage>
</organism>
<accession>A0AC61PQC6</accession>
<dbReference type="Proteomes" id="UP000192328">
    <property type="component" value="Unassembled WGS sequence"/>
</dbReference>
<comment type="caution">
    <text evidence="1">The sequence shown here is derived from an EMBL/GenBank/DDBJ whole genome shotgun (WGS) entry which is preliminary data.</text>
</comment>
<dbReference type="EMBL" id="FWXZ01000009">
    <property type="protein sequence ID" value="SMC90498.1"/>
    <property type="molecule type" value="Genomic_DNA"/>
</dbReference>
<protein>
    <submittedName>
        <fullName evidence="1">Uncharacterized protein</fullName>
    </submittedName>
</protein>